<dbReference type="Proteomes" id="UP000007058">
    <property type="component" value="Chromosome"/>
</dbReference>
<organism evidence="6 7">
    <name type="scientific">Paramagnetospirillum magneticum (strain ATCC 700264 / AMB-1)</name>
    <name type="common">Magnetospirillum magneticum</name>
    <dbReference type="NCBI Taxonomy" id="342108"/>
    <lineage>
        <taxon>Bacteria</taxon>
        <taxon>Pseudomonadati</taxon>
        <taxon>Pseudomonadota</taxon>
        <taxon>Alphaproteobacteria</taxon>
        <taxon>Rhodospirillales</taxon>
        <taxon>Magnetospirillaceae</taxon>
        <taxon>Paramagnetospirillum</taxon>
    </lineage>
</organism>
<dbReference type="Gene3D" id="3.30.160.390">
    <property type="entry name" value="Integrase, DNA-binding domain"/>
    <property type="match status" value="1"/>
</dbReference>
<gene>
    <name evidence="6" type="ordered locus">amb0654</name>
</gene>
<dbReference type="STRING" id="342108.amb0654"/>
<protein>
    <submittedName>
        <fullName evidence="6">Integrase</fullName>
    </submittedName>
</protein>
<evidence type="ECO:0000313" key="7">
    <source>
        <dbReference type="Proteomes" id="UP000007058"/>
    </source>
</evidence>
<feature type="domain" description="Tyr recombinase" evidence="5">
    <location>
        <begin position="208"/>
        <end position="383"/>
    </location>
</feature>
<keyword evidence="7" id="KW-1185">Reference proteome</keyword>
<dbReference type="InterPro" id="IPR038488">
    <property type="entry name" value="Integrase_DNA-bd_sf"/>
</dbReference>
<dbReference type="GO" id="GO:0006310">
    <property type="term" value="P:DNA recombination"/>
    <property type="evidence" value="ECO:0007669"/>
    <property type="project" value="UniProtKB-KW"/>
</dbReference>
<dbReference type="AlphaFoldDB" id="Q2W9L7"/>
<dbReference type="GO" id="GO:0015074">
    <property type="term" value="P:DNA integration"/>
    <property type="evidence" value="ECO:0007669"/>
    <property type="project" value="UniProtKB-KW"/>
</dbReference>
<evidence type="ECO:0000313" key="6">
    <source>
        <dbReference type="EMBL" id="BAE49458.1"/>
    </source>
</evidence>
<dbReference type="InterPro" id="IPR002104">
    <property type="entry name" value="Integrase_catalytic"/>
</dbReference>
<keyword evidence="2" id="KW-0229">DNA integration</keyword>
<dbReference type="GO" id="GO:0003677">
    <property type="term" value="F:DNA binding"/>
    <property type="evidence" value="ECO:0007669"/>
    <property type="project" value="UniProtKB-KW"/>
</dbReference>
<dbReference type="EMBL" id="AP007255">
    <property type="protein sequence ID" value="BAE49458.1"/>
    <property type="molecule type" value="Genomic_DNA"/>
</dbReference>
<dbReference type="Pfam" id="PF22022">
    <property type="entry name" value="Phage_int_M"/>
    <property type="match status" value="1"/>
</dbReference>
<comment type="similarity">
    <text evidence="1">Belongs to the 'phage' integrase family.</text>
</comment>
<sequence length="409" mass="45134">MAKALTDSVVKTLKPERGATTWREISDSGCRGLRLRVSPSGEKVWAVKVTVGAQRVRHTIGAYPAVSLGEARKRAEAYLATARDGASPDELDARQRAETMTVTMAHSEYIEAMRSSLRASTISLKKTMFKTHVEGALGKRLIRTVRRSDVVDVVGGVSAKGFPVQANRVFSEVMALLRWCEQKGYVDGVPSARKKDVRAATGGAKELARRRVLSEGEIIAVWNLTANMGDLTGDFLRLLLLTGQRRDEVRLMVWGEVDMDASLWTIPASRYKTGYSHTVPLPKQAMDILRSRWVEGATGYVLAGRGENKPFNGAASAVRRLRKELGGKADFTLHDIRRTLRTGLARMGIDETTAEMVIGHIPQGIVKVYDQHDRMEERRTALKRWAEYVERVATVGSNVFALQATKGAG</sequence>
<name>Q2W9L7_PARM1</name>
<evidence type="ECO:0000256" key="1">
    <source>
        <dbReference type="ARBA" id="ARBA00008857"/>
    </source>
</evidence>
<dbReference type="Pfam" id="PF00589">
    <property type="entry name" value="Phage_integrase"/>
    <property type="match status" value="1"/>
</dbReference>
<dbReference type="HOGENOM" id="CLU_027562_0_4_5"/>
<dbReference type="Gene3D" id="1.10.150.130">
    <property type="match status" value="1"/>
</dbReference>
<dbReference type="SUPFAM" id="SSF56349">
    <property type="entry name" value="DNA breaking-rejoining enzymes"/>
    <property type="match status" value="1"/>
</dbReference>
<evidence type="ECO:0000259" key="5">
    <source>
        <dbReference type="PROSITE" id="PS51898"/>
    </source>
</evidence>
<reference evidence="6 7" key="1">
    <citation type="journal article" date="2005" name="DNA Res.">
        <title>Complete genome sequence of the facultative anaerobic magnetotactic bacterium Magnetospirillum sp. strain AMB-1.</title>
        <authorList>
            <person name="Matsunaga T."/>
            <person name="Okamura Y."/>
            <person name="Fukuda Y."/>
            <person name="Wahyudi A.T."/>
            <person name="Murase Y."/>
            <person name="Takeyama H."/>
        </authorList>
    </citation>
    <scope>NUCLEOTIDE SEQUENCE [LARGE SCALE GENOMIC DNA]</scope>
    <source>
        <strain evidence="7">ATCC 700264 / AMB-1</strain>
    </source>
</reference>
<dbReference type="KEGG" id="mag:amb0654"/>
<dbReference type="InterPro" id="IPR025166">
    <property type="entry name" value="Integrase_DNA_bind_dom"/>
</dbReference>
<dbReference type="InterPro" id="IPR013762">
    <property type="entry name" value="Integrase-like_cat_sf"/>
</dbReference>
<dbReference type="PANTHER" id="PTHR30629:SF2">
    <property type="entry name" value="PROPHAGE INTEGRASE INTS-RELATED"/>
    <property type="match status" value="1"/>
</dbReference>
<evidence type="ECO:0000256" key="4">
    <source>
        <dbReference type="ARBA" id="ARBA00023172"/>
    </source>
</evidence>
<dbReference type="InterPro" id="IPR053876">
    <property type="entry name" value="Phage_int_M"/>
</dbReference>
<proteinExistence type="inferred from homology"/>
<dbReference type="InterPro" id="IPR011010">
    <property type="entry name" value="DNA_brk_join_enz"/>
</dbReference>
<dbReference type="Gene3D" id="1.10.443.10">
    <property type="entry name" value="Intergrase catalytic core"/>
    <property type="match status" value="1"/>
</dbReference>
<keyword evidence="4" id="KW-0233">DNA recombination</keyword>
<dbReference type="PROSITE" id="PS51898">
    <property type="entry name" value="TYR_RECOMBINASE"/>
    <property type="match status" value="1"/>
</dbReference>
<dbReference type="CDD" id="cd00801">
    <property type="entry name" value="INT_P4_C"/>
    <property type="match status" value="1"/>
</dbReference>
<accession>Q2W9L7</accession>
<dbReference type="PANTHER" id="PTHR30629">
    <property type="entry name" value="PROPHAGE INTEGRASE"/>
    <property type="match status" value="1"/>
</dbReference>
<evidence type="ECO:0000256" key="3">
    <source>
        <dbReference type="ARBA" id="ARBA00023125"/>
    </source>
</evidence>
<dbReference type="InterPro" id="IPR050808">
    <property type="entry name" value="Phage_Integrase"/>
</dbReference>
<evidence type="ECO:0000256" key="2">
    <source>
        <dbReference type="ARBA" id="ARBA00022908"/>
    </source>
</evidence>
<dbReference type="InterPro" id="IPR010998">
    <property type="entry name" value="Integrase_recombinase_N"/>
</dbReference>
<dbReference type="Pfam" id="PF13356">
    <property type="entry name" value="Arm-DNA-bind_3"/>
    <property type="match status" value="1"/>
</dbReference>
<keyword evidence="3" id="KW-0238">DNA-binding</keyword>